<protein>
    <submittedName>
        <fullName evidence="5">Fungal-specific transcription factor domain-containing protein</fullName>
    </submittedName>
</protein>
<dbReference type="PANTHER" id="PTHR46910:SF38">
    <property type="entry name" value="ZN(2)-C6 FUNGAL-TYPE DOMAIN-CONTAINING PROTEIN"/>
    <property type="match status" value="1"/>
</dbReference>
<evidence type="ECO:0000256" key="3">
    <source>
        <dbReference type="SAM" id="MobiDB-lite"/>
    </source>
</evidence>
<evidence type="ECO:0000313" key="6">
    <source>
        <dbReference type="Proteomes" id="UP000320762"/>
    </source>
</evidence>
<dbReference type="Pfam" id="PF04082">
    <property type="entry name" value="Fungal_trans"/>
    <property type="match status" value="1"/>
</dbReference>
<organism evidence="5 6">
    <name type="scientific">Schizophyllum amplum</name>
    <dbReference type="NCBI Taxonomy" id="97359"/>
    <lineage>
        <taxon>Eukaryota</taxon>
        <taxon>Fungi</taxon>
        <taxon>Dikarya</taxon>
        <taxon>Basidiomycota</taxon>
        <taxon>Agaricomycotina</taxon>
        <taxon>Agaricomycetes</taxon>
        <taxon>Agaricomycetidae</taxon>
        <taxon>Agaricales</taxon>
        <taxon>Schizophyllaceae</taxon>
        <taxon>Schizophyllum</taxon>
    </lineage>
</organism>
<dbReference type="GO" id="GO:0006351">
    <property type="term" value="P:DNA-templated transcription"/>
    <property type="evidence" value="ECO:0007669"/>
    <property type="project" value="InterPro"/>
</dbReference>
<dbReference type="InterPro" id="IPR050987">
    <property type="entry name" value="AtrR-like"/>
</dbReference>
<keyword evidence="1" id="KW-0479">Metal-binding</keyword>
<gene>
    <name evidence="5" type="ORF">BD626DRAFT_447357</name>
</gene>
<keyword evidence="6" id="KW-1185">Reference proteome</keyword>
<dbReference type="SMART" id="SM00066">
    <property type="entry name" value="GAL4"/>
    <property type="match status" value="1"/>
</dbReference>
<name>A0A550CXA3_9AGAR</name>
<dbReference type="EMBL" id="VDMD01000001">
    <property type="protein sequence ID" value="TRM69426.1"/>
    <property type="molecule type" value="Genomic_DNA"/>
</dbReference>
<feature type="compositionally biased region" description="Basic and acidic residues" evidence="3">
    <location>
        <begin position="123"/>
        <end position="132"/>
    </location>
</feature>
<comment type="caution">
    <text evidence="5">The sequence shown here is derived from an EMBL/GenBank/DDBJ whole genome shotgun (WGS) entry which is preliminary data.</text>
</comment>
<dbReference type="OrthoDB" id="4456959at2759"/>
<evidence type="ECO:0000256" key="2">
    <source>
        <dbReference type="ARBA" id="ARBA00023242"/>
    </source>
</evidence>
<dbReference type="PANTHER" id="PTHR46910">
    <property type="entry name" value="TRANSCRIPTION FACTOR PDR1"/>
    <property type="match status" value="1"/>
</dbReference>
<accession>A0A550CXA3</accession>
<dbReference type="SUPFAM" id="SSF57701">
    <property type="entry name" value="Zn2/Cys6 DNA-binding domain"/>
    <property type="match status" value="1"/>
</dbReference>
<dbReference type="GO" id="GO:0008270">
    <property type="term" value="F:zinc ion binding"/>
    <property type="evidence" value="ECO:0007669"/>
    <property type="project" value="InterPro"/>
</dbReference>
<dbReference type="PROSITE" id="PS00463">
    <property type="entry name" value="ZN2_CY6_FUNGAL_1"/>
    <property type="match status" value="1"/>
</dbReference>
<feature type="compositionally biased region" description="Low complexity" evidence="3">
    <location>
        <begin position="96"/>
        <end position="121"/>
    </location>
</feature>
<dbReference type="Gene3D" id="4.10.240.10">
    <property type="entry name" value="Zn(2)-C6 fungal-type DNA-binding domain"/>
    <property type="match status" value="1"/>
</dbReference>
<sequence length="805" mass="91090">MSSSEDGGSPPLSGSKKRRLPHACDNCRKRKVKCDSARANGRCTNCVSFDIPCEHTIPSRRRGPQKEYVEALEGRIKMMENMLTMHAEKANKATDSASSSSPSSLRTASAGSSPSSNLTSADAQREDDYERQQAEVLNSMKALRITDCHSRYFGPASTFHLMSTALYVKATCDTEEDDAQQEGVIYNHYQDNVQNITWDILPWERSSCEEDVYAPSEFPEDDLLRHLIDIYFETPNTVNPVLHRPTFERLLREELHLRDFYFGAVVLMVCASAARYSADPRVLAPGSDDLRSAGWKWFSQVPLIRRKSLFKLPSVYELQYYSILLTCIYGTSAPQSAWPILGISIRYCQELGIHRKSIDPHFVHNEHWNRAFWSLVCMDRIISSFLGRQPCIQADDIDADLPVACDDEYWDTGNPDTVFKQPAHKPSKLAFFAHYVKITDVLAHALSTLYTTAKSRIRLGNVGPEWEQRVVADLDSELNDWLDKLPDHLRWDPKREDVTFFNQSSVLFATYYHVQILIHRPFVGKSSPVTFASLAMCNNAARACSRIFAAQVARGKSIMTSDMVVTAFTCAICCLMNIWGGSKMGLTIDRNREMEYVRHCLRYLEEGERRWFLAGRFKDQITNLMNMQEKVNPYPEYTTKKRPRSNSARTDAPSPSTMRPAPTATQAPEGDKPDMWNGLDDSTYWNVNNMLFPRSDPATAATHNPMPPDQSFSSSRCFDPFTSRPDHQMFDMDTQHAQATPSMGGASEADIAALQTVPMNDVFDMWSHLPSDMQSWDTYLHGLEMPQSRDAANGGSMLPPTFPTM</sequence>
<evidence type="ECO:0000259" key="4">
    <source>
        <dbReference type="PROSITE" id="PS50048"/>
    </source>
</evidence>
<dbReference type="SMART" id="SM00906">
    <property type="entry name" value="Fungal_trans"/>
    <property type="match status" value="1"/>
</dbReference>
<dbReference type="GO" id="GO:0000981">
    <property type="term" value="F:DNA-binding transcription factor activity, RNA polymerase II-specific"/>
    <property type="evidence" value="ECO:0007669"/>
    <property type="project" value="InterPro"/>
</dbReference>
<dbReference type="Proteomes" id="UP000320762">
    <property type="component" value="Unassembled WGS sequence"/>
</dbReference>
<feature type="compositionally biased region" description="Polar residues" evidence="3">
    <location>
        <begin position="645"/>
        <end position="657"/>
    </location>
</feature>
<evidence type="ECO:0000256" key="1">
    <source>
        <dbReference type="ARBA" id="ARBA00022723"/>
    </source>
</evidence>
<dbReference type="InterPro" id="IPR001138">
    <property type="entry name" value="Zn2Cys6_DnaBD"/>
</dbReference>
<dbReference type="GO" id="GO:0003677">
    <property type="term" value="F:DNA binding"/>
    <property type="evidence" value="ECO:0007669"/>
    <property type="project" value="InterPro"/>
</dbReference>
<dbReference type="STRING" id="97359.A0A550CXA3"/>
<dbReference type="PROSITE" id="PS50048">
    <property type="entry name" value="ZN2_CY6_FUNGAL_2"/>
    <property type="match status" value="1"/>
</dbReference>
<feature type="domain" description="Zn(2)-C6 fungal-type" evidence="4">
    <location>
        <begin position="23"/>
        <end position="55"/>
    </location>
</feature>
<feature type="region of interest" description="Disordered" evidence="3">
    <location>
        <begin position="1"/>
        <end position="22"/>
    </location>
</feature>
<dbReference type="CDD" id="cd00067">
    <property type="entry name" value="GAL4"/>
    <property type="match status" value="1"/>
</dbReference>
<proteinExistence type="predicted"/>
<dbReference type="InterPro" id="IPR007219">
    <property type="entry name" value="XnlR_reg_dom"/>
</dbReference>
<dbReference type="AlphaFoldDB" id="A0A550CXA3"/>
<evidence type="ECO:0000313" key="5">
    <source>
        <dbReference type="EMBL" id="TRM69426.1"/>
    </source>
</evidence>
<dbReference type="InterPro" id="IPR036864">
    <property type="entry name" value="Zn2-C6_fun-type_DNA-bd_sf"/>
</dbReference>
<dbReference type="CDD" id="cd12148">
    <property type="entry name" value="fungal_TF_MHR"/>
    <property type="match status" value="1"/>
</dbReference>
<feature type="region of interest" description="Disordered" evidence="3">
    <location>
        <begin position="89"/>
        <end position="132"/>
    </location>
</feature>
<feature type="region of interest" description="Disordered" evidence="3">
    <location>
        <begin position="632"/>
        <end position="679"/>
    </location>
</feature>
<keyword evidence="2" id="KW-0539">Nucleus</keyword>
<reference evidence="5 6" key="1">
    <citation type="journal article" date="2019" name="New Phytol.">
        <title>Comparative genomics reveals unique wood-decay strategies and fruiting body development in the Schizophyllaceae.</title>
        <authorList>
            <person name="Almasi E."/>
            <person name="Sahu N."/>
            <person name="Krizsan K."/>
            <person name="Balint B."/>
            <person name="Kovacs G.M."/>
            <person name="Kiss B."/>
            <person name="Cseklye J."/>
            <person name="Drula E."/>
            <person name="Henrissat B."/>
            <person name="Nagy I."/>
            <person name="Chovatia M."/>
            <person name="Adam C."/>
            <person name="LaButti K."/>
            <person name="Lipzen A."/>
            <person name="Riley R."/>
            <person name="Grigoriev I.V."/>
            <person name="Nagy L.G."/>
        </authorList>
    </citation>
    <scope>NUCLEOTIDE SEQUENCE [LARGE SCALE GENOMIC DNA]</scope>
    <source>
        <strain evidence="5 6">NL-1724</strain>
    </source>
</reference>
<dbReference type="Pfam" id="PF00172">
    <property type="entry name" value="Zn_clus"/>
    <property type="match status" value="1"/>
</dbReference>